<feature type="region of interest" description="Disordered" evidence="13">
    <location>
        <begin position="10"/>
        <end position="45"/>
    </location>
</feature>
<dbReference type="SMART" id="SM00355">
    <property type="entry name" value="ZnF_C2H2"/>
    <property type="match status" value="4"/>
</dbReference>
<evidence type="ECO:0000256" key="10">
    <source>
        <dbReference type="ARBA" id="ARBA00023242"/>
    </source>
</evidence>
<feature type="domain" description="C2H2-type" evidence="14">
    <location>
        <begin position="403"/>
        <end position="432"/>
    </location>
</feature>
<accession>A0A8H5HXC0</accession>
<comment type="similarity">
    <text evidence="2">Belongs to the krueppel C2H2-type zinc-finger protein family.</text>
</comment>
<dbReference type="FunFam" id="3.30.160.60:FF:000340">
    <property type="entry name" value="zinc finger protein 473 isoform X1"/>
    <property type="match status" value="1"/>
</dbReference>
<name>A0A8H5HXC0_9AGAR</name>
<reference evidence="15 16" key="1">
    <citation type="journal article" date="2020" name="ISME J.">
        <title>Uncovering the hidden diversity of litter-decomposition mechanisms in mushroom-forming fungi.</title>
        <authorList>
            <person name="Floudas D."/>
            <person name="Bentzer J."/>
            <person name="Ahren D."/>
            <person name="Johansson T."/>
            <person name="Persson P."/>
            <person name="Tunlid A."/>
        </authorList>
    </citation>
    <scope>NUCLEOTIDE SEQUENCE [LARGE SCALE GENOMIC DNA]</scope>
    <source>
        <strain evidence="15 16">CBS 406.79</strain>
    </source>
</reference>
<dbReference type="InterPro" id="IPR013087">
    <property type="entry name" value="Znf_C2H2_type"/>
</dbReference>
<evidence type="ECO:0000256" key="4">
    <source>
        <dbReference type="ARBA" id="ARBA00022737"/>
    </source>
</evidence>
<keyword evidence="9" id="KW-0804">Transcription</keyword>
<dbReference type="FunFam" id="3.30.160.60:FF:000508">
    <property type="entry name" value="Myeloid zinc finger 1"/>
    <property type="match status" value="1"/>
</dbReference>
<dbReference type="GO" id="GO:0005667">
    <property type="term" value="C:transcription regulator complex"/>
    <property type="evidence" value="ECO:0007669"/>
    <property type="project" value="TreeGrafter"/>
</dbReference>
<feature type="region of interest" description="Disordered" evidence="13">
    <location>
        <begin position="496"/>
        <end position="562"/>
    </location>
</feature>
<organism evidence="15 16">
    <name type="scientific">Collybiopsis confluens</name>
    <dbReference type="NCBI Taxonomy" id="2823264"/>
    <lineage>
        <taxon>Eukaryota</taxon>
        <taxon>Fungi</taxon>
        <taxon>Dikarya</taxon>
        <taxon>Basidiomycota</taxon>
        <taxon>Agaricomycotina</taxon>
        <taxon>Agaricomycetes</taxon>
        <taxon>Agaricomycetidae</taxon>
        <taxon>Agaricales</taxon>
        <taxon>Marasmiineae</taxon>
        <taxon>Omphalotaceae</taxon>
        <taxon>Collybiopsis</taxon>
    </lineage>
</organism>
<dbReference type="AlphaFoldDB" id="A0A8H5HXC0"/>
<dbReference type="GO" id="GO:0008270">
    <property type="term" value="F:zinc ion binding"/>
    <property type="evidence" value="ECO:0007669"/>
    <property type="project" value="UniProtKB-KW"/>
</dbReference>
<evidence type="ECO:0000256" key="12">
    <source>
        <dbReference type="PROSITE-ProRule" id="PRU00042"/>
    </source>
</evidence>
<evidence type="ECO:0000256" key="3">
    <source>
        <dbReference type="ARBA" id="ARBA00022723"/>
    </source>
</evidence>
<dbReference type="OrthoDB" id="654211at2759"/>
<protein>
    <recommendedName>
        <fullName evidence="11">pH-response transcription factor pacC/RIM101</fullName>
    </recommendedName>
</protein>
<dbReference type="SUPFAM" id="SSF57667">
    <property type="entry name" value="beta-beta-alpha zinc fingers"/>
    <property type="match status" value="2"/>
</dbReference>
<feature type="domain" description="C2H2-type" evidence="14">
    <location>
        <begin position="343"/>
        <end position="372"/>
    </location>
</feature>
<feature type="domain" description="C2H2-type" evidence="14">
    <location>
        <begin position="313"/>
        <end position="342"/>
    </location>
</feature>
<keyword evidence="10" id="KW-0539">Nucleus</keyword>
<dbReference type="FunFam" id="3.30.160.60:FF:000125">
    <property type="entry name" value="Putative zinc finger protein 143"/>
    <property type="match status" value="1"/>
</dbReference>
<dbReference type="PANTHER" id="PTHR14003:SF19">
    <property type="entry name" value="YY2 TRANSCRIPTION FACTOR"/>
    <property type="match status" value="1"/>
</dbReference>
<dbReference type="FunFam" id="3.30.160.60:FF:002343">
    <property type="entry name" value="Zinc finger protein 33A"/>
    <property type="match status" value="1"/>
</dbReference>
<evidence type="ECO:0000256" key="6">
    <source>
        <dbReference type="ARBA" id="ARBA00022833"/>
    </source>
</evidence>
<sequence length="562" mass="61648">MENAIALELSDVVHDDSLGQDVHPSSSSHNERDLRSPSAFDSEPGLISSLQVPYEELDTNNRGQTLSTSSIELFERELATLFHQNASAATAALLSAAAQQHQASAPSGEESVNMSDSASVGDIGSYLSGLAAVLQAAQAQEPVTQNDRIALDILLSAKESSTLNDKGSQSTRAAPSFHSLTAAEESREPSRKRRKRDEGEPRGGYIYGTSFQARNDSETGIRMERAGNTSPGPLSPTEFPDINDILTQLSTQFESDPSNSARASHFSLIPGTSILTPSIRSPLQPVASTSTLVQDPDPPRKTKNIKEKERNNHLCETPDCGKSFSRRSDLMRHMRIHTGERPFVCDHLGCGKTFIQRSALHVHSRVHTGEKPHSCEYPDCGKTFGDSSSLARHRRTHTGKRPYKCEDPQCEKTFTRRTSLMQHMRTHDPRWEPNPNLQYNFSVTSPAQLGEDQEEDDSVALISEIFPAPVPATDSLDRVASISAEIAAAIAQAHQRVFDEENEEEDTDSGQEMSAMETIGPNTSGIRGIGDEGRHRTDSEDEVFPQPLRGRGGNRNSNKRKR</sequence>
<keyword evidence="16" id="KW-1185">Reference proteome</keyword>
<evidence type="ECO:0000256" key="11">
    <source>
        <dbReference type="ARBA" id="ARBA00039490"/>
    </source>
</evidence>
<proteinExistence type="inferred from homology"/>
<feature type="compositionally biased region" description="Polar residues" evidence="13">
    <location>
        <begin position="160"/>
        <end position="173"/>
    </location>
</feature>
<evidence type="ECO:0000256" key="5">
    <source>
        <dbReference type="ARBA" id="ARBA00022771"/>
    </source>
</evidence>
<gene>
    <name evidence="15" type="ORF">D9757_001891</name>
</gene>
<keyword evidence="6" id="KW-0862">Zinc</keyword>
<dbReference type="PANTHER" id="PTHR14003">
    <property type="entry name" value="TRANSCRIPTIONAL REPRESSOR PROTEIN YY"/>
    <property type="match status" value="1"/>
</dbReference>
<dbReference type="Gene3D" id="3.30.160.60">
    <property type="entry name" value="Classic Zinc Finger"/>
    <property type="match status" value="4"/>
</dbReference>
<dbReference type="Proteomes" id="UP000518752">
    <property type="component" value="Unassembled WGS sequence"/>
</dbReference>
<comment type="caution">
    <text evidence="15">The sequence shown here is derived from an EMBL/GenBank/DDBJ whole genome shotgun (WGS) entry which is preliminary data.</text>
</comment>
<dbReference type="PROSITE" id="PS50157">
    <property type="entry name" value="ZINC_FINGER_C2H2_2"/>
    <property type="match status" value="4"/>
</dbReference>
<evidence type="ECO:0000256" key="9">
    <source>
        <dbReference type="ARBA" id="ARBA00023163"/>
    </source>
</evidence>
<dbReference type="GO" id="GO:0000981">
    <property type="term" value="F:DNA-binding transcription factor activity, RNA polymerase II-specific"/>
    <property type="evidence" value="ECO:0007669"/>
    <property type="project" value="UniProtKB-ARBA"/>
</dbReference>
<feature type="compositionally biased region" description="Acidic residues" evidence="13">
    <location>
        <begin position="500"/>
        <end position="509"/>
    </location>
</feature>
<evidence type="ECO:0000256" key="1">
    <source>
        <dbReference type="ARBA" id="ARBA00004123"/>
    </source>
</evidence>
<keyword evidence="5 12" id="KW-0863">Zinc-finger</keyword>
<evidence type="ECO:0000256" key="7">
    <source>
        <dbReference type="ARBA" id="ARBA00023015"/>
    </source>
</evidence>
<evidence type="ECO:0000256" key="2">
    <source>
        <dbReference type="ARBA" id="ARBA00006991"/>
    </source>
</evidence>
<dbReference type="GO" id="GO:0000978">
    <property type="term" value="F:RNA polymerase II cis-regulatory region sequence-specific DNA binding"/>
    <property type="evidence" value="ECO:0007669"/>
    <property type="project" value="TreeGrafter"/>
</dbReference>
<feature type="compositionally biased region" description="Basic and acidic residues" evidence="13">
    <location>
        <begin position="529"/>
        <end position="538"/>
    </location>
</feature>
<keyword evidence="8" id="KW-0238">DNA-binding</keyword>
<dbReference type="EMBL" id="JAACJN010000010">
    <property type="protein sequence ID" value="KAF5391334.1"/>
    <property type="molecule type" value="Genomic_DNA"/>
</dbReference>
<evidence type="ECO:0000256" key="8">
    <source>
        <dbReference type="ARBA" id="ARBA00023125"/>
    </source>
</evidence>
<evidence type="ECO:0000313" key="15">
    <source>
        <dbReference type="EMBL" id="KAF5391334.1"/>
    </source>
</evidence>
<dbReference type="GO" id="GO:0000785">
    <property type="term" value="C:chromatin"/>
    <property type="evidence" value="ECO:0007669"/>
    <property type="project" value="TreeGrafter"/>
</dbReference>
<keyword evidence="3" id="KW-0479">Metal-binding</keyword>
<feature type="region of interest" description="Disordered" evidence="13">
    <location>
        <begin position="160"/>
        <end position="210"/>
    </location>
</feature>
<evidence type="ECO:0000313" key="16">
    <source>
        <dbReference type="Proteomes" id="UP000518752"/>
    </source>
</evidence>
<dbReference type="InterPro" id="IPR036236">
    <property type="entry name" value="Znf_C2H2_sf"/>
</dbReference>
<evidence type="ECO:0000259" key="14">
    <source>
        <dbReference type="PROSITE" id="PS50157"/>
    </source>
</evidence>
<keyword evidence="7" id="KW-0805">Transcription regulation</keyword>
<feature type="domain" description="C2H2-type" evidence="14">
    <location>
        <begin position="373"/>
        <end position="402"/>
    </location>
</feature>
<evidence type="ECO:0000256" key="13">
    <source>
        <dbReference type="SAM" id="MobiDB-lite"/>
    </source>
</evidence>
<dbReference type="Pfam" id="PF00096">
    <property type="entry name" value="zf-C2H2"/>
    <property type="match status" value="4"/>
</dbReference>
<keyword evidence="4" id="KW-0677">Repeat</keyword>
<dbReference type="PROSITE" id="PS00028">
    <property type="entry name" value="ZINC_FINGER_C2H2_1"/>
    <property type="match status" value="4"/>
</dbReference>
<dbReference type="GO" id="GO:0042802">
    <property type="term" value="F:identical protein binding"/>
    <property type="evidence" value="ECO:0007669"/>
    <property type="project" value="UniProtKB-ARBA"/>
</dbReference>
<dbReference type="GO" id="GO:0031519">
    <property type="term" value="C:PcG protein complex"/>
    <property type="evidence" value="ECO:0007669"/>
    <property type="project" value="TreeGrafter"/>
</dbReference>
<comment type="subcellular location">
    <subcellularLocation>
        <location evidence="1">Nucleus</location>
    </subcellularLocation>
</comment>